<evidence type="ECO:0000256" key="2">
    <source>
        <dbReference type="PROSITE-ProRule" id="PRU00504"/>
    </source>
</evidence>
<dbReference type="InterPro" id="IPR011042">
    <property type="entry name" value="6-blade_b-propeller_TolB-like"/>
</dbReference>
<protein>
    <recommendedName>
        <fullName evidence="6">Copper amine oxidase-like N-terminal domain-containing protein</fullName>
    </recommendedName>
</protein>
<dbReference type="InterPro" id="IPR001258">
    <property type="entry name" value="NHL_repeat"/>
</dbReference>
<proteinExistence type="predicted"/>
<keyword evidence="5" id="KW-1185">Reference proteome</keyword>
<dbReference type="SUPFAM" id="SSF63829">
    <property type="entry name" value="Calcium-dependent phosphotriesterase"/>
    <property type="match status" value="1"/>
</dbReference>
<dbReference type="PROSITE" id="PS51125">
    <property type="entry name" value="NHL"/>
    <property type="match status" value="1"/>
</dbReference>
<dbReference type="PANTHER" id="PTHR13833">
    <property type="match status" value="1"/>
</dbReference>
<feature type="signal peptide" evidence="3">
    <location>
        <begin position="1"/>
        <end position="25"/>
    </location>
</feature>
<dbReference type="RefSeq" id="WP_194702868.1">
    <property type="nucleotide sequence ID" value="NZ_JADKNH010000010.1"/>
</dbReference>
<dbReference type="Proteomes" id="UP000614200">
    <property type="component" value="Unassembled WGS sequence"/>
</dbReference>
<feature type="chain" id="PRO_5045282962" description="Copper amine oxidase-like N-terminal domain-containing protein" evidence="3">
    <location>
        <begin position="26"/>
        <end position="482"/>
    </location>
</feature>
<evidence type="ECO:0000313" key="4">
    <source>
        <dbReference type="EMBL" id="MBF4694626.1"/>
    </source>
</evidence>
<organism evidence="4 5">
    <name type="scientific">Fusibacter ferrireducens</name>
    <dbReference type="NCBI Taxonomy" id="2785058"/>
    <lineage>
        <taxon>Bacteria</taxon>
        <taxon>Bacillati</taxon>
        <taxon>Bacillota</taxon>
        <taxon>Clostridia</taxon>
        <taxon>Eubacteriales</taxon>
        <taxon>Eubacteriales Family XII. Incertae Sedis</taxon>
        <taxon>Fusibacter</taxon>
    </lineage>
</organism>
<dbReference type="PANTHER" id="PTHR13833:SF71">
    <property type="entry name" value="NHL DOMAIN-CONTAINING PROTEIN"/>
    <property type="match status" value="1"/>
</dbReference>
<evidence type="ECO:0000313" key="5">
    <source>
        <dbReference type="Proteomes" id="UP000614200"/>
    </source>
</evidence>
<accession>A0ABR9ZWA2</accession>
<evidence type="ECO:0008006" key="6">
    <source>
        <dbReference type="Google" id="ProtNLM"/>
    </source>
</evidence>
<keyword evidence="3" id="KW-0732">Signal</keyword>
<evidence type="ECO:0000256" key="3">
    <source>
        <dbReference type="SAM" id="SignalP"/>
    </source>
</evidence>
<feature type="repeat" description="NHL" evidence="2">
    <location>
        <begin position="274"/>
        <end position="304"/>
    </location>
</feature>
<gene>
    <name evidence="4" type="ORF">ISU02_16055</name>
</gene>
<reference evidence="4 5" key="1">
    <citation type="submission" date="2020-11" db="EMBL/GenBank/DDBJ databases">
        <title>Fusibacter basophilias sp. nov.</title>
        <authorList>
            <person name="Qiu D."/>
        </authorList>
    </citation>
    <scope>NUCLEOTIDE SEQUENCE [LARGE SCALE GENOMIC DNA]</scope>
    <source>
        <strain evidence="4 5">Q10-2</strain>
    </source>
</reference>
<evidence type="ECO:0000256" key="1">
    <source>
        <dbReference type="ARBA" id="ARBA00022737"/>
    </source>
</evidence>
<dbReference type="Pfam" id="PF01436">
    <property type="entry name" value="NHL"/>
    <property type="match status" value="1"/>
</dbReference>
<dbReference type="EMBL" id="JADKNH010000010">
    <property type="protein sequence ID" value="MBF4694626.1"/>
    <property type="molecule type" value="Genomic_DNA"/>
</dbReference>
<sequence>MKMIRKAALFMIMMVIMTQLSLAFAVDVKPITPVDPEVKSDLMLGLNQPYGLATDYLGDVYVADTYNNMIKKVTANGLEIVAGGFDGKNSMGFPRGGLLDGKALEARFNKPRDIFITKTGVIYVADTGNHVIRKIEAGAVSTISGTGTAGFKDGAASIAQFNLPSALTMDSEGKLYVADTLNSSIRVIRKDGTAETLSFTPDQKTLKSGKLNEPSDLLFDGNGILYILDSGNQSIKRVENGVISLVAGNVTDLNTETGYVKTGLVNGTTSEAKFNFPKGFALDDKGNLFVADSWNHVIRVVGTDGVVKTYSGAPFSGNVVGDIKEARYNTPTGLIINKGTLMISDMWNNEIKAMPIDYNDISFGYSEEALQALIDPAQTSTDWTFWENHMKVVLEKPIVEVEGMIYLPFKATMTHFNYEISWDAVQRRVIYKNDQEDDGFIDETSGMKIIQNNSYLSIEDFEKIVHKSIKPLEIYKTIIVVD</sequence>
<dbReference type="Gene3D" id="2.120.10.30">
    <property type="entry name" value="TolB, C-terminal domain"/>
    <property type="match status" value="3"/>
</dbReference>
<keyword evidence="1" id="KW-0677">Repeat</keyword>
<name>A0ABR9ZWA2_9FIRM</name>
<comment type="caution">
    <text evidence="4">The sequence shown here is derived from an EMBL/GenBank/DDBJ whole genome shotgun (WGS) entry which is preliminary data.</text>
</comment>